<dbReference type="PANTHER" id="PTHR43649:SF12">
    <property type="entry name" value="DIACETYLCHITOBIOSE BINDING PROTEIN DASA"/>
    <property type="match status" value="1"/>
</dbReference>
<evidence type="ECO:0000313" key="3">
    <source>
        <dbReference type="Proteomes" id="UP000016649"/>
    </source>
</evidence>
<feature type="signal peptide" evidence="1">
    <location>
        <begin position="1"/>
        <end position="22"/>
    </location>
</feature>
<dbReference type="EMBL" id="AWVH01000044">
    <property type="protein sequence ID" value="ERJ91691.1"/>
    <property type="molecule type" value="Genomic_DNA"/>
</dbReference>
<evidence type="ECO:0000256" key="1">
    <source>
        <dbReference type="SAM" id="SignalP"/>
    </source>
</evidence>
<sequence>MKTSKLTLFLLCAVFFTSCTKASNSAKLSGDVMGKFNHSGYPILNEKETFDIYVSQLSPVVAANDKAVVKKAIEETNVVTNFIEVASSSWEEKVNILFSADSLPDAFLGDLKIDEKYQQLTPLDDFLTEEIAPHVVAFLNSRPEYWELLRAPDGHIYSLPKGDETYWNVIDAQPYINGDWLKAVGKDVPKNAEELRAVLQAFKDGDPNGNGDTKDEVPMTFRGVWGWGDGMENAFSAFGVFESAAHVMTKDGKVTFASKQPAYYEALKYFHDLYKDGLIDGECFTHSQDQYKAKLSESVNKYGVVITYDKQKPWIPLLLAAKDGTITMGINNIEHTDGFSITKACKNPGALVRWYDYCNKDVDTILAWNRGVENEGWKYENKGVSDKIIILNDPAIQKKYGAANKAELRNIQSFAGKSPAYLDLSFFGKMSGEKHLKPELNKKVLDNGYGVRALPPGFSTAENASKRIVLLADIDNYLNKFIATSIVDGIDDKGWEKHLETLKKLKVDEYTKLCQEFVDGQKKK</sequence>
<accession>A0ABN0NWG9</accession>
<gene>
    <name evidence="2" type="ORF">HMPREF9193_02147</name>
</gene>
<proteinExistence type="predicted"/>
<dbReference type="PROSITE" id="PS51257">
    <property type="entry name" value="PROKAR_LIPOPROTEIN"/>
    <property type="match status" value="1"/>
</dbReference>
<dbReference type="RefSeq" id="WP_021686317.1">
    <property type="nucleotide sequence ID" value="NZ_KI260554.1"/>
</dbReference>
<dbReference type="Gene3D" id="3.40.190.10">
    <property type="entry name" value="Periplasmic binding protein-like II"/>
    <property type="match status" value="2"/>
</dbReference>
<name>A0ABN0NWG9_TRELE</name>
<dbReference type="Proteomes" id="UP000016649">
    <property type="component" value="Unassembled WGS sequence"/>
</dbReference>
<protein>
    <submittedName>
        <fullName evidence="2">ABC transporter, solute-binding protein</fullName>
    </submittedName>
</protein>
<evidence type="ECO:0000313" key="2">
    <source>
        <dbReference type="EMBL" id="ERJ91691.1"/>
    </source>
</evidence>
<dbReference type="PANTHER" id="PTHR43649">
    <property type="entry name" value="ARABINOSE-BINDING PROTEIN-RELATED"/>
    <property type="match status" value="1"/>
</dbReference>
<reference evidence="2 3" key="1">
    <citation type="submission" date="2013-08" db="EMBL/GenBank/DDBJ databases">
        <authorList>
            <person name="Weinstock G."/>
            <person name="Sodergren E."/>
            <person name="Wylie T."/>
            <person name="Fulton L."/>
            <person name="Fulton R."/>
            <person name="Fronick C."/>
            <person name="O'Laughlin M."/>
            <person name="Godfrey J."/>
            <person name="Miner T."/>
            <person name="Herter B."/>
            <person name="Appelbaum E."/>
            <person name="Cordes M."/>
            <person name="Lek S."/>
            <person name="Wollam A."/>
            <person name="Pepin K.H."/>
            <person name="Palsikar V.B."/>
            <person name="Mitreva M."/>
            <person name="Wilson R.K."/>
        </authorList>
    </citation>
    <scope>NUCLEOTIDE SEQUENCE [LARGE SCALE GENOMIC DNA]</scope>
    <source>
        <strain evidence="2 3">ATCC 700332</strain>
    </source>
</reference>
<organism evidence="2 3">
    <name type="scientific">Treponema lecithinolyticum ATCC 700332</name>
    <dbReference type="NCBI Taxonomy" id="1321815"/>
    <lineage>
        <taxon>Bacteria</taxon>
        <taxon>Pseudomonadati</taxon>
        <taxon>Spirochaetota</taxon>
        <taxon>Spirochaetia</taxon>
        <taxon>Spirochaetales</taxon>
        <taxon>Treponemataceae</taxon>
        <taxon>Treponema</taxon>
    </lineage>
</organism>
<keyword evidence="3" id="KW-1185">Reference proteome</keyword>
<dbReference type="SUPFAM" id="SSF53850">
    <property type="entry name" value="Periplasmic binding protein-like II"/>
    <property type="match status" value="1"/>
</dbReference>
<comment type="caution">
    <text evidence="2">The sequence shown here is derived from an EMBL/GenBank/DDBJ whole genome shotgun (WGS) entry which is preliminary data.</text>
</comment>
<keyword evidence="1" id="KW-0732">Signal</keyword>
<feature type="chain" id="PRO_5046097626" evidence="1">
    <location>
        <begin position="23"/>
        <end position="524"/>
    </location>
</feature>
<dbReference type="InterPro" id="IPR050490">
    <property type="entry name" value="Bact_solute-bd_prot1"/>
</dbReference>